<dbReference type="CDD" id="cd17574">
    <property type="entry name" value="REC_OmpR"/>
    <property type="match status" value="1"/>
</dbReference>
<dbReference type="AlphaFoldDB" id="A0AAU8AB85"/>
<comment type="function">
    <text evidence="12">Member of the two-component regulatory system HssS/HssR involved in intracellular heme homeostasis and tempering of staphylococcal virulence. Phosphorylated HssR binds to a direct repeat sequence within hrtAB promoter and activates the expression of hrtAB, an efflux pump, in response to extracellular heme, hemin, hemoglobin or blood.</text>
</comment>
<organism evidence="18">
    <name type="scientific">Christensenella massiliensis</name>
    <dbReference type="NCBI Taxonomy" id="1805714"/>
    <lineage>
        <taxon>Bacteria</taxon>
        <taxon>Bacillati</taxon>
        <taxon>Bacillota</taxon>
        <taxon>Clostridia</taxon>
        <taxon>Christensenellales</taxon>
        <taxon>Christensenellaceae</taxon>
        <taxon>Christensenella</taxon>
    </lineage>
</organism>
<dbReference type="GO" id="GO:0006355">
    <property type="term" value="P:regulation of DNA-templated transcription"/>
    <property type="evidence" value="ECO:0007669"/>
    <property type="project" value="InterPro"/>
</dbReference>
<name>A0AAU8AB85_9FIRM</name>
<dbReference type="InterPro" id="IPR001789">
    <property type="entry name" value="Sig_transdc_resp-reg_receiver"/>
</dbReference>
<protein>
    <recommendedName>
        <fullName evidence="13">Heme response regulator HssR</fullName>
    </recommendedName>
    <alternativeName>
        <fullName evidence="2">Stage 0 sporulation protein A homolog</fullName>
    </alternativeName>
</protein>
<evidence type="ECO:0000256" key="3">
    <source>
        <dbReference type="ARBA" id="ARBA00022490"/>
    </source>
</evidence>
<dbReference type="GO" id="GO:0000976">
    <property type="term" value="F:transcription cis-regulatory region binding"/>
    <property type="evidence" value="ECO:0007669"/>
    <property type="project" value="TreeGrafter"/>
</dbReference>
<evidence type="ECO:0000259" key="16">
    <source>
        <dbReference type="PROSITE" id="PS50110"/>
    </source>
</evidence>
<feature type="DNA-binding region" description="OmpR/PhoB-type" evidence="15">
    <location>
        <begin position="125"/>
        <end position="223"/>
    </location>
</feature>
<evidence type="ECO:0000313" key="18">
    <source>
        <dbReference type="EMBL" id="XCC63284.1"/>
    </source>
</evidence>
<keyword evidence="10" id="KW-0804">Transcription</keyword>
<dbReference type="PANTHER" id="PTHR48111">
    <property type="entry name" value="REGULATOR OF RPOS"/>
    <property type="match status" value="1"/>
</dbReference>
<dbReference type="SUPFAM" id="SSF52172">
    <property type="entry name" value="CheY-like"/>
    <property type="match status" value="1"/>
</dbReference>
<dbReference type="Gene3D" id="1.10.10.10">
    <property type="entry name" value="Winged helix-like DNA-binding domain superfamily/Winged helix DNA-binding domain"/>
    <property type="match status" value="1"/>
</dbReference>
<dbReference type="FunFam" id="3.40.50.2300:FF:000001">
    <property type="entry name" value="DNA-binding response regulator PhoB"/>
    <property type="match status" value="1"/>
</dbReference>
<accession>A0AAU8AB85</accession>
<reference evidence="18" key="1">
    <citation type="submission" date="2023-02" db="EMBL/GenBank/DDBJ databases">
        <title>Gut commensal Christensenella minuta modulates host metabolism via a new class of secondary bile acids.</title>
        <authorList>
            <person name="Liu C."/>
        </authorList>
    </citation>
    <scope>NUCLEOTIDE SEQUENCE</scope>
    <source>
        <strain evidence="18">CA70</strain>
    </source>
</reference>
<dbReference type="RefSeq" id="WP_079546850.1">
    <property type="nucleotide sequence ID" value="NZ_CP117826.1"/>
</dbReference>
<keyword evidence="3" id="KW-0963">Cytoplasm</keyword>
<dbReference type="SMART" id="SM00448">
    <property type="entry name" value="REC"/>
    <property type="match status" value="1"/>
</dbReference>
<evidence type="ECO:0000256" key="7">
    <source>
        <dbReference type="ARBA" id="ARBA00023026"/>
    </source>
</evidence>
<comment type="subcellular location">
    <subcellularLocation>
        <location evidence="1">Cytoplasm</location>
    </subcellularLocation>
</comment>
<keyword evidence="5" id="KW-0902">Two-component regulatory system</keyword>
<evidence type="ECO:0000256" key="8">
    <source>
        <dbReference type="ARBA" id="ARBA00023125"/>
    </source>
</evidence>
<gene>
    <name evidence="18" type="ORF">PUP29_05055</name>
</gene>
<dbReference type="Pfam" id="PF00486">
    <property type="entry name" value="Trans_reg_C"/>
    <property type="match status" value="1"/>
</dbReference>
<proteinExistence type="predicted"/>
<evidence type="ECO:0000256" key="15">
    <source>
        <dbReference type="PROSITE-ProRule" id="PRU01091"/>
    </source>
</evidence>
<evidence type="ECO:0000256" key="5">
    <source>
        <dbReference type="ARBA" id="ARBA00023012"/>
    </source>
</evidence>
<evidence type="ECO:0000256" key="12">
    <source>
        <dbReference type="ARBA" id="ARBA00037471"/>
    </source>
</evidence>
<evidence type="ECO:0000256" key="6">
    <source>
        <dbReference type="ARBA" id="ARBA00023015"/>
    </source>
</evidence>
<dbReference type="InterPro" id="IPR001867">
    <property type="entry name" value="OmpR/PhoB-type_DNA-bd"/>
</dbReference>
<dbReference type="GO" id="GO:0032993">
    <property type="term" value="C:protein-DNA complex"/>
    <property type="evidence" value="ECO:0007669"/>
    <property type="project" value="TreeGrafter"/>
</dbReference>
<dbReference type="Pfam" id="PF00072">
    <property type="entry name" value="Response_reg"/>
    <property type="match status" value="1"/>
</dbReference>
<keyword evidence="6" id="KW-0805">Transcription regulation</keyword>
<dbReference type="InterPro" id="IPR039420">
    <property type="entry name" value="WalR-like"/>
</dbReference>
<keyword evidence="7" id="KW-0843">Virulence</keyword>
<comment type="function">
    <text evidence="11">May play the central regulatory role in sporulation. It may be an element of the effector pathway responsible for the activation of sporulation genes in response to nutritional stress. Spo0A may act in concert with spo0H (a sigma factor) to control the expression of some genes that are critical to the sporulation process.</text>
</comment>
<evidence type="ECO:0000256" key="10">
    <source>
        <dbReference type="ARBA" id="ARBA00023163"/>
    </source>
</evidence>
<sequence>MFHILVVEDDKNLRRLMAAYLEQEGYEVYHAEDGEAALTVLDSTHIDLMISDIMMPNIDGYELVEELRAAGFTIPILMVTAKETFEDKKKGFLAGTDDYMVKPIDMEEMLLRVAALLRRANIANEHKLQIGDDILLDYDSLTVHAHGRLYELPKKEFYLLFKLLSYPKKIFTRQQLMDEIWGMDAEADERTVDVHIKRLREKFEELSEFKIITIRGLGYKAERYV</sequence>
<evidence type="ECO:0000256" key="1">
    <source>
        <dbReference type="ARBA" id="ARBA00004496"/>
    </source>
</evidence>
<dbReference type="PROSITE" id="PS51755">
    <property type="entry name" value="OMPR_PHOB"/>
    <property type="match status" value="1"/>
</dbReference>
<dbReference type="SMART" id="SM00862">
    <property type="entry name" value="Trans_reg_C"/>
    <property type="match status" value="1"/>
</dbReference>
<feature type="modified residue" description="4-aspartylphosphate" evidence="14">
    <location>
        <position position="52"/>
    </location>
</feature>
<feature type="domain" description="OmpR/PhoB-type" evidence="17">
    <location>
        <begin position="125"/>
        <end position="223"/>
    </location>
</feature>
<dbReference type="PANTHER" id="PTHR48111:SF49">
    <property type="entry name" value="HEME RESPONSE REGULATOR HSSR"/>
    <property type="match status" value="1"/>
</dbReference>
<dbReference type="InterPro" id="IPR036388">
    <property type="entry name" value="WH-like_DNA-bd_sf"/>
</dbReference>
<keyword evidence="9" id="KW-0010">Activator</keyword>
<keyword evidence="4 14" id="KW-0597">Phosphoprotein</keyword>
<evidence type="ECO:0000256" key="9">
    <source>
        <dbReference type="ARBA" id="ARBA00023159"/>
    </source>
</evidence>
<evidence type="ECO:0000259" key="17">
    <source>
        <dbReference type="PROSITE" id="PS51755"/>
    </source>
</evidence>
<evidence type="ECO:0000256" key="2">
    <source>
        <dbReference type="ARBA" id="ARBA00018672"/>
    </source>
</evidence>
<evidence type="ECO:0000256" key="13">
    <source>
        <dbReference type="ARBA" id="ARBA00039976"/>
    </source>
</evidence>
<evidence type="ECO:0000256" key="11">
    <source>
        <dbReference type="ARBA" id="ARBA00024867"/>
    </source>
</evidence>
<evidence type="ECO:0000256" key="4">
    <source>
        <dbReference type="ARBA" id="ARBA00022553"/>
    </source>
</evidence>
<dbReference type="GO" id="GO:0000156">
    <property type="term" value="F:phosphorelay response regulator activity"/>
    <property type="evidence" value="ECO:0007669"/>
    <property type="project" value="TreeGrafter"/>
</dbReference>
<dbReference type="PROSITE" id="PS50110">
    <property type="entry name" value="RESPONSE_REGULATORY"/>
    <property type="match status" value="1"/>
</dbReference>
<dbReference type="CDD" id="cd00383">
    <property type="entry name" value="trans_reg_C"/>
    <property type="match status" value="1"/>
</dbReference>
<dbReference type="EMBL" id="CP117826">
    <property type="protein sequence ID" value="XCC63284.1"/>
    <property type="molecule type" value="Genomic_DNA"/>
</dbReference>
<feature type="domain" description="Response regulatory" evidence="16">
    <location>
        <begin position="3"/>
        <end position="117"/>
    </location>
</feature>
<evidence type="ECO:0000256" key="14">
    <source>
        <dbReference type="PROSITE-ProRule" id="PRU00169"/>
    </source>
</evidence>
<dbReference type="Gene3D" id="3.40.50.2300">
    <property type="match status" value="1"/>
</dbReference>
<dbReference type="InterPro" id="IPR011006">
    <property type="entry name" value="CheY-like_superfamily"/>
</dbReference>
<dbReference type="GO" id="GO:0005829">
    <property type="term" value="C:cytosol"/>
    <property type="evidence" value="ECO:0007669"/>
    <property type="project" value="TreeGrafter"/>
</dbReference>
<keyword evidence="8 15" id="KW-0238">DNA-binding</keyword>